<sequence>MKKFFIHTNYGVVLCIGGLFSLLSCTSVQGKGEAEAPVVNNNKAVDPAVTAVRTVVCEPGSFEYLIQANGKLRSLHDQVIIAESSGRLIVCHAATGKQFPAGALIAQTDITAARFRLAKAELSRYNSEKEYQSQLLGYEALLKDRSGEVADGIIKKLQISTGLLPAEQDIAEAAYEITKAAIHAPFSGMLADVAIEKGQQVSSGQQLFRIYDPQAMILEVKLLEADICLLKKGLLAELTPVAYPTKRYHAAVIEVNPYIDENGMALVRLKLNVARELFPGMNCSATIKVPSGQTLVVPGEAIVMRNDKPVVFTLSGNRARWNYVKPGRTNGRQVEILEGLKPGQQVIISNNLQLAHDAPVRQMMAGEDPVK</sequence>
<organism evidence="4 5">
    <name type="scientific">Candidatus Pseudobacter hemicellulosilyticus</name>
    <dbReference type="NCBI Taxonomy" id="3121375"/>
    <lineage>
        <taxon>Bacteria</taxon>
        <taxon>Pseudomonadati</taxon>
        <taxon>Bacteroidota</taxon>
        <taxon>Chitinophagia</taxon>
        <taxon>Chitinophagales</taxon>
        <taxon>Chitinophagaceae</taxon>
        <taxon>Pseudobacter</taxon>
    </lineage>
</organism>
<feature type="chain" id="PRO_5042580417" evidence="2">
    <location>
        <begin position="31"/>
        <end position="371"/>
    </location>
</feature>
<name>A0AAJ5WMX1_9BACT</name>
<proteinExistence type="inferred from homology"/>
<evidence type="ECO:0000256" key="1">
    <source>
        <dbReference type="ARBA" id="ARBA00009477"/>
    </source>
</evidence>
<evidence type="ECO:0000313" key="5">
    <source>
        <dbReference type="Proteomes" id="UP001220610"/>
    </source>
</evidence>
<evidence type="ECO:0000256" key="2">
    <source>
        <dbReference type="SAM" id="SignalP"/>
    </source>
</evidence>
<dbReference type="NCBIfam" id="TIGR01730">
    <property type="entry name" value="RND_mfp"/>
    <property type="match status" value="1"/>
</dbReference>
<dbReference type="AlphaFoldDB" id="A0AAJ5WMX1"/>
<dbReference type="PANTHER" id="PTHR30469:SF15">
    <property type="entry name" value="HLYD FAMILY OF SECRETION PROTEINS"/>
    <property type="match status" value="1"/>
</dbReference>
<evidence type="ECO:0000313" key="4">
    <source>
        <dbReference type="EMBL" id="WEK33550.1"/>
    </source>
</evidence>
<evidence type="ECO:0000259" key="3">
    <source>
        <dbReference type="Pfam" id="PF25975"/>
    </source>
</evidence>
<accession>A0AAJ5WMX1</accession>
<dbReference type="Gene3D" id="2.40.50.100">
    <property type="match status" value="1"/>
</dbReference>
<reference evidence="4" key="1">
    <citation type="submission" date="2023-03" db="EMBL/GenBank/DDBJ databases">
        <title>Andean soil-derived lignocellulolytic bacterial consortium as a source of novel taxa and putative plastic-active enzymes.</title>
        <authorList>
            <person name="Diaz-Garcia L."/>
            <person name="Chuvochina M."/>
            <person name="Feuerriegel G."/>
            <person name="Bunk B."/>
            <person name="Sproer C."/>
            <person name="Streit W.R."/>
            <person name="Rodriguez L.M."/>
            <person name="Overmann J."/>
            <person name="Jimenez D.J."/>
        </authorList>
    </citation>
    <scope>NUCLEOTIDE SEQUENCE</scope>
    <source>
        <strain evidence="4">MAG 7</strain>
    </source>
</reference>
<dbReference type="EMBL" id="CP119311">
    <property type="protein sequence ID" value="WEK33550.1"/>
    <property type="molecule type" value="Genomic_DNA"/>
</dbReference>
<dbReference type="PROSITE" id="PS51257">
    <property type="entry name" value="PROKAR_LIPOPROTEIN"/>
    <property type="match status" value="1"/>
</dbReference>
<dbReference type="PANTHER" id="PTHR30469">
    <property type="entry name" value="MULTIDRUG RESISTANCE PROTEIN MDTA"/>
    <property type="match status" value="1"/>
</dbReference>
<comment type="similarity">
    <text evidence="1">Belongs to the membrane fusion protein (MFP) (TC 8.A.1) family.</text>
</comment>
<gene>
    <name evidence="4" type="ORF">P0Y53_13745</name>
</gene>
<dbReference type="SUPFAM" id="SSF111369">
    <property type="entry name" value="HlyD-like secretion proteins"/>
    <property type="match status" value="1"/>
</dbReference>
<dbReference type="GO" id="GO:1990281">
    <property type="term" value="C:efflux pump complex"/>
    <property type="evidence" value="ECO:0007669"/>
    <property type="project" value="TreeGrafter"/>
</dbReference>
<feature type="signal peptide" evidence="2">
    <location>
        <begin position="1"/>
        <end position="30"/>
    </location>
</feature>
<dbReference type="InterPro" id="IPR058649">
    <property type="entry name" value="CzcB_C"/>
</dbReference>
<dbReference type="Gene3D" id="2.40.420.20">
    <property type="match status" value="1"/>
</dbReference>
<dbReference type="GO" id="GO:0015562">
    <property type="term" value="F:efflux transmembrane transporter activity"/>
    <property type="evidence" value="ECO:0007669"/>
    <property type="project" value="TreeGrafter"/>
</dbReference>
<protein>
    <submittedName>
        <fullName evidence="4">Efflux RND transporter periplasmic adaptor subunit</fullName>
    </submittedName>
</protein>
<keyword evidence="2" id="KW-0732">Signal</keyword>
<dbReference type="InterPro" id="IPR006143">
    <property type="entry name" value="RND_pump_MFP"/>
</dbReference>
<dbReference type="Proteomes" id="UP001220610">
    <property type="component" value="Chromosome"/>
</dbReference>
<feature type="domain" description="CzcB-like C-terminal circularly permuted SH3-like" evidence="3">
    <location>
        <begin position="296"/>
        <end position="350"/>
    </location>
</feature>
<dbReference type="Gene3D" id="2.40.30.170">
    <property type="match status" value="1"/>
</dbReference>
<dbReference type="Pfam" id="PF25975">
    <property type="entry name" value="CzcB_C"/>
    <property type="match status" value="1"/>
</dbReference>